<name>A0A8J6XV52_9BACT</name>
<dbReference type="PANTHER" id="PTHR13779">
    <property type="entry name" value="WERNER HELICASE-INTERACTING PROTEIN 1 FAMILY MEMBER"/>
    <property type="match status" value="1"/>
</dbReference>
<gene>
    <name evidence="9" type="ORF">IFK94_10485</name>
</gene>
<dbReference type="Gene3D" id="1.10.3710.10">
    <property type="entry name" value="DNA polymerase III clamp loader subunits, C-terminal domain"/>
    <property type="match status" value="1"/>
</dbReference>
<dbReference type="FunFam" id="1.20.272.10:FF:000001">
    <property type="entry name" value="Putative AAA family ATPase"/>
    <property type="match status" value="1"/>
</dbReference>
<dbReference type="InterPro" id="IPR051314">
    <property type="entry name" value="AAA_ATPase_RarA/MGS1/WRNIP1"/>
</dbReference>
<evidence type="ECO:0000256" key="1">
    <source>
        <dbReference type="ARBA" id="ARBA00002393"/>
    </source>
</evidence>
<feature type="coiled-coil region" evidence="7">
    <location>
        <begin position="80"/>
        <end position="107"/>
    </location>
</feature>
<dbReference type="InterPro" id="IPR027417">
    <property type="entry name" value="P-loop_NTPase"/>
</dbReference>
<proteinExistence type="inferred from homology"/>
<dbReference type="EMBL" id="JACXWD010000034">
    <property type="protein sequence ID" value="MBD3868538.1"/>
    <property type="molecule type" value="Genomic_DNA"/>
</dbReference>
<accession>A0A8J6XV52</accession>
<organism evidence="9 10">
    <name type="scientific">Candidatus Polarisedimenticola svalbardensis</name>
    <dbReference type="NCBI Taxonomy" id="2886004"/>
    <lineage>
        <taxon>Bacteria</taxon>
        <taxon>Pseudomonadati</taxon>
        <taxon>Acidobacteriota</taxon>
        <taxon>Candidatus Polarisedimenticolia</taxon>
        <taxon>Candidatus Polarisedimenticolales</taxon>
        <taxon>Candidatus Polarisedimenticolaceae</taxon>
        <taxon>Candidatus Polarisedimenticola</taxon>
    </lineage>
</organism>
<dbReference type="InterPro" id="IPR003593">
    <property type="entry name" value="AAA+_ATPase"/>
</dbReference>
<dbReference type="GO" id="GO:0003677">
    <property type="term" value="F:DNA binding"/>
    <property type="evidence" value="ECO:0007669"/>
    <property type="project" value="InterPro"/>
</dbReference>
<keyword evidence="5" id="KW-0547">Nucleotide-binding</keyword>
<evidence type="ECO:0000313" key="10">
    <source>
        <dbReference type="Proteomes" id="UP000648239"/>
    </source>
</evidence>
<dbReference type="GO" id="GO:0016887">
    <property type="term" value="F:ATP hydrolysis activity"/>
    <property type="evidence" value="ECO:0007669"/>
    <property type="project" value="InterPro"/>
</dbReference>
<reference evidence="9 10" key="1">
    <citation type="submission" date="2020-08" db="EMBL/GenBank/DDBJ databases">
        <title>Acidobacteriota in marine sediments use diverse sulfur dissimilation pathways.</title>
        <authorList>
            <person name="Wasmund K."/>
        </authorList>
    </citation>
    <scope>NUCLEOTIDE SEQUENCE [LARGE SCALE GENOMIC DNA]</scope>
    <source>
        <strain evidence="9">MAG AM4</strain>
    </source>
</reference>
<keyword evidence="6" id="KW-0067">ATP-binding</keyword>
<dbReference type="InterPro" id="IPR003959">
    <property type="entry name" value="ATPase_AAA_core"/>
</dbReference>
<dbReference type="FunFam" id="3.40.50.300:FF:000137">
    <property type="entry name" value="Replication-associated recombination protein A"/>
    <property type="match status" value="1"/>
</dbReference>
<dbReference type="GO" id="GO:0000731">
    <property type="term" value="P:DNA synthesis involved in DNA repair"/>
    <property type="evidence" value="ECO:0007669"/>
    <property type="project" value="TreeGrafter"/>
</dbReference>
<comment type="function">
    <text evidence="1">DNA-dependent ATPase that plays important roles in cellular responses to stalled DNA replication processes.</text>
</comment>
<dbReference type="SUPFAM" id="SSF52540">
    <property type="entry name" value="P-loop containing nucleoside triphosphate hydrolases"/>
    <property type="match status" value="1"/>
</dbReference>
<dbReference type="CDD" id="cd00009">
    <property type="entry name" value="AAA"/>
    <property type="match status" value="1"/>
</dbReference>
<evidence type="ECO:0000256" key="6">
    <source>
        <dbReference type="ARBA" id="ARBA00022840"/>
    </source>
</evidence>
<dbReference type="InterPro" id="IPR021886">
    <property type="entry name" value="MgsA_C"/>
</dbReference>
<protein>
    <recommendedName>
        <fullName evidence="3">Replication-associated recombination protein A</fullName>
    </recommendedName>
</protein>
<dbReference type="CDD" id="cd18139">
    <property type="entry name" value="HLD_clamp_RarA"/>
    <property type="match status" value="1"/>
</dbReference>
<dbReference type="Proteomes" id="UP000648239">
    <property type="component" value="Unassembled WGS sequence"/>
</dbReference>
<evidence type="ECO:0000256" key="3">
    <source>
        <dbReference type="ARBA" id="ARBA00020776"/>
    </source>
</evidence>
<dbReference type="InterPro" id="IPR032423">
    <property type="entry name" value="AAA_assoc_2"/>
</dbReference>
<sequence>MASDKGLFESGSAPLADRMRPASLEEMAGQDSVVGPSSPLHKAIRRDDLGSIVLWGPPGSGKTTLARIIASHTRANFVPMSAVMAGLKDLREALARAEADRTAGRRTILFLDEIHRFNKAQQDALLPHVESGAIVLIGATTENPSFEVNAALLSRTRVYRLERISDEALYGVLESALKDRDKGLGRMNLQAEEGVLEALAGSSQGDARFALNVLEFMASTAGEGGKLDRALLEETIQNQALYYDKQGEEHFNLISALHKSMRNSDADATMYWLARMLEAGEDPLYLARRIVRFASEDVGLADPRALTLALAAKDAVRFVGRPESDLALAQAAVFNALAPKSNALYAGWKKVRKVIRSGATDPVPMAIRNAPTRLMKAEGYGEGYRYAHDEPGGVADLDCLPDRLRGSTFYEPTERGMEKLLSERLQALRNRKRRP</sequence>
<evidence type="ECO:0000259" key="8">
    <source>
        <dbReference type="SMART" id="SM00382"/>
    </source>
</evidence>
<dbReference type="Gene3D" id="1.20.272.10">
    <property type="match status" value="1"/>
</dbReference>
<feature type="domain" description="AAA+ ATPase" evidence="8">
    <location>
        <begin position="48"/>
        <end position="165"/>
    </location>
</feature>
<keyword evidence="4" id="KW-0235">DNA replication</keyword>
<evidence type="ECO:0000256" key="5">
    <source>
        <dbReference type="ARBA" id="ARBA00022741"/>
    </source>
</evidence>
<dbReference type="SMART" id="SM00382">
    <property type="entry name" value="AAA"/>
    <property type="match status" value="1"/>
</dbReference>
<evidence type="ECO:0000256" key="7">
    <source>
        <dbReference type="SAM" id="Coils"/>
    </source>
</evidence>
<dbReference type="Gene3D" id="3.40.50.300">
    <property type="entry name" value="P-loop containing nucleotide triphosphate hydrolases"/>
    <property type="match status" value="1"/>
</dbReference>
<dbReference type="GO" id="GO:0017116">
    <property type="term" value="F:single-stranded DNA helicase activity"/>
    <property type="evidence" value="ECO:0007669"/>
    <property type="project" value="TreeGrafter"/>
</dbReference>
<keyword evidence="7" id="KW-0175">Coiled coil</keyword>
<evidence type="ECO:0000256" key="4">
    <source>
        <dbReference type="ARBA" id="ARBA00022705"/>
    </source>
</evidence>
<dbReference type="GO" id="GO:0006261">
    <property type="term" value="P:DNA-templated DNA replication"/>
    <property type="evidence" value="ECO:0007669"/>
    <property type="project" value="TreeGrafter"/>
</dbReference>
<dbReference type="Pfam" id="PF12002">
    <property type="entry name" value="MgsA_C"/>
    <property type="match status" value="1"/>
</dbReference>
<dbReference type="Pfam" id="PF16193">
    <property type="entry name" value="AAA_assoc_2"/>
    <property type="match status" value="1"/>
</dbReference>
<dbReference type="PANTHER" id="PTHR13779:SF7">
    <property type="entry name" value="ATPASE WRNIP1"/>
    <property type="match status" value="1"/>
</dbReference>
<dbReference type="Gene3D" id="1.10.8.60">
    <property type="match status" value="1"/>
</dbReference>
<dbReference type="AlphaFoldDB" id="A0A8J6XV52"/>
<dbReference type="GO" id="GO:0008047">
    <property type="term" value="F:enzyme activator activity"/>
    <property type="evidence" value="ECO:0007669"/>
    <property type="project" value="TreeGrafter"/>
</dbReference>
<evidence type="ECO:0000313" key="9">
    <source>
        <dbReference type="EMBL" id="MBD3868538.1"/>
    </source>
</evidence>
<evidence type="ECO:0000256" key="2">
    <source>
        <dbReference type="ARBA" id="ARBA00008959"/>
    </source>
</evidence>
<comment type="caution">
    <text evidence="9">The sequence shown here is derived from an EMBL/GenBank/DDBJ whole genome shotgun (WGS) entry which is preliminary data.</text>
</comment>
<comment type="similarity">
    <text evidence="2">Belongs to the AAA ATPase family. RarA/MGS1/WRNIP1 subfamily.</text>
</comment>
<dbReference type="Pfam" id="PF00004">
    <property type="entry name" value="AAA"/>
    <property type="match status" value="1"/>
</dbReference>
<dbReference type="InterPro" id="IPR008921">
    <property type="entry name" value="DNA_pol3_clamp-load_cplx_C"/>
</dbReference>
<dbReference type="GO" id="GO:0005524">
    <property type="term" value="F:ATP binding"/>
    <property type="evidence" value="ECO:0007669"/>
    <property type="project" value="UniProtKB-KW"/>
</dbReference>
<dbReference type="SUPFAM" id="SSF48019">
    <property type="entry name" value="post-AAA+ oligomerization domain-like"/>
    <property type="match status" value="1"/>
</dbReference>